<keyword evidence="4" id="KW-1185">Reference proteome</keyword>
<dbReference type="Pfam" id="PF03502">
    <property type="entry name" value="Channel_Tsx"/>
    <property type="match status" value="1"/>
</dbReference>
<dbReference type="OrthoDB" id="6474234at2"/>
<dbReference type="InterPro" id="IPR018013">
    <property type="entry name" value="Channel_Tsx-like"/>
</dbReference>
<dbReference type="Proteomes" id="UP000324260">
    <property type="component" value="Unassembled WGS sequence"/>
</dbReference>
<dbReference type="EMBL" id="VTPU01000004">
    <property type="protein sequence ID" value="TZG40479.1"/>
    <property type="molecule type" value="Genomic_DNA"/>
</dbReference>
<accession>A0A5D9DA73</accession>
<keyword evidence="2" id="KW-0732">Signal</keyword>
<feature type="signal peptide" evidence="2">
    <location>
        <begin position="1"/>
        <end position="27"/>
    </location>
</feature>
<organism evidence="3 4">
    <name type="scientific">Halomonas eurihalina</name>
    <dbReference type="NCBI Taxonomy" id="42566"/>
    <lineage>
        <taxon>Bacteria</taxon>
        <taxon>Pseudomonadati</taxon>
        <taxon>Pseudomonadota</taxon>
        <taxon>Gammaproteobacteria</taxon>
        <taxon>Oceanospirillales</taxon>
        <taxon>Halomonadaceae</taxon>
        <taxon>Halomonas</taxon>
    </lineage>
</organism>
<dbReference type="NCBIfam" id="NF008574">
    <property type="entry name" value="PRK11528.1"/>
    <property type="match status" value="1"/>
</dbReference>
<comment type="similarity">
    <text evidence="1">Belongs to the nucleoside-specific channel-forming outer membrane porin (Tsx) (TC 1.B.10) family.</text>
</comment>
<reference evidence="3 4" key="1">
    <citation type="submission" date="2019-08" db="EMBL/GenBank/DDBJ databases">
        <title>Draft Genome Sequence of Halomonas eurihalina Isolated from Preserved Hide-surface.</title>
        <authorList>
            <person name="Hussain S.A."/>
            <person name="Xu A."/>
            <person name="Sarker M."/>
            <person name="Sommers C."/>
        </authorList>
    </citation>
    <scope>NUCLEOTIDE SEQUENCE [LARGE SCALE GENOMIC DNA]</scope>
    <source>
        <strain evidence="3 4">MS1</strain>
    </source>
</reference>
<evidence type="ECO:0000313" key="4">
    <source>
        <dbReference type="Proteomes" id="UP000324260"/>
    </source>
</evidence>
<proteinExistence type="inferred from homology"/>
<evidence type="ECO:0000313" key="3">
    <source>
        <dbReference type="EMBL" id="TZG40479.1"/>
    </source>
</evidence>
<evidence type="ECO:0000256" key="1">
    <source>
        <dbReference type="ARBA" id="ARBA00008728"/>
    </source>
</evidence>
<dbReference type="RefSeq" id="WP_149321310.1">
    <property type="nucleotide sequence ID" value="NZ_JARWAH010000003.1"/>
</dbReference>
<comment type="caution">
    <text evidence="3">The sequence shown here is derived from an EMBL/GenBank/DDBJ whole genome shotgun (WGS) entry which is preliminary data.</text>
</comment>
<protein>
    <submittedName>
        <fullName evidence="3">Ion channel protein Tsx</fullName>
    </submittedName>
</protein>
<gene>
    <name evidence="3" type="ORF">FZZ93_05385</name>
</gene>
<dbReference type="InterPro" id="IPR036777">
    <property type="entry name" value="Channel_Tsx-like_sf"/>
</dbReference>
<dbReference type="GO" id="GO:0009279">
    <property type="term" value="C:cell outer membrane"/>
    <property type="evidence" value="ECO:0007669"/>
    <property type="project" value="InterPro"/>
</dbReference>
<sequence length="279" mass="31387">MPTFTAPQRFASLSGLLLAATALPASANGTGDDAASALTPQWSFANVSVNYLDWSDGTQQRTASNAAKGDFFYLELEGGVGFDWGEFYGFYDFENPQNDTLEDDTRDNRRAAGKVTSHIYLGDTPFSLYFHVYDFRDYGFDSEEQDRIVGFGYRHTFGNGLWVKPFLGKAWVDSDANAYSGENGYMLGWVLGYDFQAFGENFSLSNWHEQTFDRDDDYLQQNYVNGPAGSTGTNGAVALWWHPIDEITTGVQYRYSNNKLGTADHYQNAMIYTLKYNFL</sequence>
<dbReference type="SUPFAM" id="SSF111364">
    <property type="entry name" value="Tsx-like channel"/>
    <property type="match status" value="1"/>
</dbReference>
<feature type="chain" id="PRO_5022882171" evidence="2">
    <location>
        <begin position="28"/>
        <end position="279"/>
    </location>
</feature>
<name>A0A5D9DA73_HALER</name>
<evidence type="ECO:0000256" key="2">
    <source>
        <dbReference type="SAM" id="SignalP"/>
    </source>
</evidence>
<dbReference type="AlphaFoldDB" id="A0A5D9DA73"/>